<feature type="compositionally biased region" description="Basic and acidic residues" evidence="13">
    <location>
        <begin position="907"/>
        <end position="931"/>
    </location>
</feature>
<evidence type="ECO:0000313" key="15">
    <source>
        <dbReference type="EMBL" id="KAG0658661.1"/>
    </source>
</evidence>
<evidence type="ECO:0000256" key="9">
    <source>
        <dbReference type="ARBA" id="ARBA00022989"/>
    </source>
</evidence>
<dbReference type="Pfam" id="PF03169">
    <property type="entry name" value="OPT"/>
    <property type="match status" value="1"/>
</dbReference>
<evidence type="ECO:0008006" key="17">
    <source>
        <dbReference type="Google" id="ProtNLM"/>
    </source>
</evidence>
<dbReference type="InterPro" id="IPR004648">
    <property type="entry name" value="Oligpept_transpt"/>
</dbReference>
<dbReference type="PANTHER" id="PTHR22601">
    <property type="entry name" value="ISP4 LIKE PROTEIN"/>
    <property type="match status" value="1"/>
</dbReference>
<dbReference type="NCBIfam" id="TIGR00727">
    <property type="entry name" value="ISP4_OPT"/>
    <property type="match status" value="1"/>
</dbReference>
<dbReference type="NCBIfam" id="TIGR00728">
    <property type="entry name" value="OPT_sfam"/>
    <property type="match status" value="1"/>
</dbReference>
<feature type="transmembrane region" description="Helical" evidence="14">
    <location>
        <begin position="1390"/>
        <end position="1411"/>
    </location>
</feature>
<evidence type="ECO:0000313" key="16">
    <source>
        <dbReference type="Proteomes" id="UP000777482"/>
    </source>
</evidence>
<evidence type="ECO:0000256" key="13">
    <source>
        <dbReference type="SAM" id="MobiDB-lite"/>
    </source>
</evidence>
<evidence type="ECO:0000256" key="7">
    <source>
        <dbReference type="ARBA" id="ARBA00022856"/>
    </source>
</evidence>
<keyword evidence="5 14" id="KW-0812">Transmembrane</keyword>
<feature type="transmembrane region" description="Helical" evidence="14">
    <location>
        <begin position="1234"/>
        <end position="1258"/>
    </location>
</feature>
<evidence type="ECO:0000256" key="4">
    <source>
        <dbReference type="ARBA" id="ARBA00022448"/>
    </source>
</evidence>
<dbReference type="GO" id="GO:0016702">
    <property type="term" value="F:oxidoreductase activity, acting on single donors with incorporation of molecular oxygen, incorporation of two atoms of oxygen"/>
    <property type="evidence" value="ECO:0007669"/>
    <property type="project" value="InterPro"/>
</dbReference>
<evidence type="ECO:0000256" key="14">
    <source>
        <dbReference type="SAM" id="Phobius"/>
    </source>
</evidence>
<feature type="transmembrane region" description="Helical" evidence="14">
    <location>
        <begin position="991"/>
        <end position="1011"/>
    </location>
</feature>
<comment type="subcellular location">
    <subcellularLocation>
        <location evidence="1">Membrane</location>
        <topology evidence="1">Multi-pass membrane protein</topology>
    </subcellularLocation>
</comment>
<feature type="region of interest" description="Disordered" evidence="13">
    <location>
        <begin position="906"/>
        <end position="941"/>
    </location>
</feature>
<feature type="transmembrane region" description="Helical" evidence="14">
    <location>
        <begin position="1626"/>
        <end position="1648"/>
    </location>
</feature>
<evidence type="ECO:0000256" key="8">
    <source>
        <dbReference type="ARBA" id="ARBA00022927"/>
    </source>
</evidence>
<keyword evidence="10 12" id="KW-0408">Iron</keyword>
<dbReference type="Proteomes" id="UP000777482">
    <property type="component" value="Unassembled WGS sequence"/>
</dbReference>
<feature type="binding site" evidence="12">
    <location>
        <position position="466"/>
    </location>
    <ligand>
        <name>Fe cation</name>
        <dbReference type="ChEBI" id="CHEBI:24875"/>
        <note>catalytic</note>
    </ligand>
</feature>
<name>A0A9P6VYK0_RHOMI</name>
<accession>A0A9P6VYK0</accession>
<dbReference type="GO" id="GO:0046872">
    <property type="term" value="F:metal ion binding"/>
    <property type="evidence" value="ECO:0007669"/>
    <property type="project" value="UniProtKB-KW"/>
</dbReference>
<keyword evidence="8" id="KW-0653">Protein transport</keyword>
<feature type="binding site" evidence="12">
    <location>
        <position position="796"/>
    </location>
    <ligand>
        <name>Fe cation</name>
        <dbReference type="ChEBI" id="CHEBI:24875"/>
        <note>catalytic</note>
    </ligand>
</feature>
<dbReference type="OrthoDB" id="9986677at2759"/>
<dbReference type="EMBL" id="PUHQ01000063">
    <property type="protein sequence ID" value="KAG0658661.1"/>
    <property type="molecule type" value="Genomic_DNA"/>
</dbReference>
<comment type="cofactor">
    <cofactor evidence="12">
        <name>Fe(2+)</name>
        <dbReference type="ChEBI" id="CHEBI:29033"/>
    </cofactor>
    <text evidence="12">Binds 1 Fe(2+) ion per subunit.</text>
</comment>
<organism evidence="15 16">
    <name type="scientific">Rhodotorula mucilaginosa</name>
    <name type="common">Yeast</name>
    <name type="synonym">Rhodotorula rubra</name>
    <dbReference type="NCBI Taxonomy" id="5537"/>
    <lineage>
        <taxon>Eukaryota</taxon>
        <taxon>Fungi</taxon>
        <taxon>Dikarya</taxon>
        <taxon>Basidiomycota</taxon>
        <taxon>Pucciniomycotina</taxon>
        <taxon>Microbotryomycetes</taxon>
        <taxon>Sporidiobolales</taxon>
        <taxon>Sporidiobolaceae</taxon>
        <taxon>Rhodotorula</taxon>
    </lineage>
</organism>
<evidence type="ECO:0000256" key="11">
    <source>
        <dbReference type="ARBA" id="ARBA00023136"/>
    </source>
</evidence>
<feature type="binding site" evidence="12">
    <location>
        <position position="408"/>
    </location>
    <ligand>
        <name>Fe cation</name>
        <dbReference type="ChEBI" id="CHEBI:24875"/>
        <note>catalytic</note>
    </ligand>
</feature>
<dbReference type="Pfam" id="PF03055">
    <property type="entry name" value="RPE65"/>
    <property type="match status" value="1"/>
</dbReference>
<feature type="transmembrane region" description="Helical" evidence="14">
    <location>
        <begin position="1550"/>
        <end position="1572"/>
    </location>
</feature>
<keyword evidence="16" id="KW-1185">Reference proteome</keyword>
<comment type="caution">
    <text evidence="15">The sequence shown here is derived from an EMBL/GenBank/DDBJ whole genome shotgun (WGS) entry which is preliminary data.</text>
</comment>
<comment type="similarity">
    <text evidence="3">Belongs to the oligopeptide OPT transporter family.</text>
</comment>
<feature type="transmembrane region" description="Helical" evidence="14">
    <location>
        <begin position="1097"/>
        <end position="1117"/>
    </location>
</feature>
<keyword evidence="9 14" id="KW-1133">Transmembrane helix</keyword>
<evidence type="ECO:0000256" key="2">
    <source>
        <dbReference type="ARBA" id="ARBA00006787"/>
    </source>
</evidence>
<feature type="transmembrane region" description="Helical" evidence="14">
    <location>
        <begin position="1308"/>
        <end position="1331"/>
    </location>
</feature>
<reference evidence="15 16" key="1">
    <citation type="submission" date="2020-11" db="EMBL/GenBank/DDBJ databases">
        <title>Kefir isolates.</title>
        <authorList>
            <person name="Marcisauskas S."/>
            <person name="Kim Y."/>
            <person name="Blasche S."/>
        </authorList>
    </citation>
    <scope>NUCLEOTIDE SEQUENCE [LARGE SCALE GENOMIC DNA]</scope>
    <source>
        <strain evidence="15 16">KR</strain>
    </source>
</reference>
<keyword evidence="11 14" id="KW-0472">Membrane</keyword>
<evidence type="ECO:0000256" key="10">
    <source>
        <dbReference type="ARBA" id="ARBA00023004"/>
    </source>
</evidence>
<keyword evidence="4" id="KW-0813">Transport</keyword>
<evidence type="ECO:0000256" key="12">
    <source>
        <dbReference type="PIRSR" id="PIRSR604294-1"/>
    </source>
</evidence>
<feature type="region of interest" description="Disordered" evidence="13">
    <location>
        <begin position="1"/>
        <end position="23"/>
    </location>
</feature>
<feature type="region of interest" description="Disordered" evidence="13">
    <location>
        <begin position="688"/>
        <end position="707"/>
    </location>
</feature>
<feature type="transmembrane region" description="Helical" evidence="14">
    <location>
        <begin position="1364"/>
        <end position="1384"/>
    </location>
</feature>
<feature type="transmembrane region" description="Helical" evidence="14">
    <location>
        <begin position="1162"/>
        <end position="1178"/>
    </location>
</feature>
<feature type="compositionally biased region" description="Polar residues" evidence="13">
    <location>
        <begin position="689"/>
        <end position="705"/>
    </location>
</feature>
<evidence type="ECO:0000256" key="3">
    <source>
        <dbReference type="ARBA" id="ARBA00008807"/>
    </source>
</evidence>
<proteinExistence type="inferred from homology"/>
<dbReference type="InterPro" id="IPR004813">
    <property type="entry name" value="OPT"/>
</dbReference>
<evidence type="ECO:0000256" key="1">
    <source>
        <dbReference type="ARBA" id="ARBA00004141"/>
    </source>
</evidence>
<feature type="transmembrane region" description="Helical" evidence="14">
    <location>
        <begin position="1592"/>
        <end position="1614"/>
    </location>
</feature>
<evidence type="ECO:0000256" key="5">
    <source>
        <dbReference type="ARBA" id="ARBA00022692"/>
    </source>
</evidence>
<dbReference type="GO" id="GO:0016020">
    <property type="term" value="C:membrane"/>
    <property type="evidence" value="ECO:0007669"/>
    <property type="project" value="UniProtKB-SubCell"/>
</dbReference>
<feature type="region of interest" description="Disordered" evidence="13">
    <location>
        <begin position="110"/>
        <end position="130"/>
    </location>
</feature>
<feature type="transmembrane region" description="Helical" evidence="14">
    <location>
        <begin position="1204"/>
        <end position="1222"/>
    </location>
</feature>
<dbReference type="GO" id="GO:0015031">
    <property type="term" value="P:protein transport"/>
    <property type="evidence" value="ECO:0007669"/>
    <property type="project" value="UniProtKB-KW"/>
</dbReference>
<keyword evidence="6 12" id="KW-0479">Metal-binding</keyword>
<gene>
    <name evidence="15" type="ORF">C6P46_005655</name>
</gene>
<feature type="binding site" evidence="12">
    <location>
        <position position="529"/>
    </location>
    <ligand>
        <name>Fe cation</name>
        <dbReference type="ChEBI" id="CHEBI:24875"/>
        <note>catalytic</note>
    </ligand>
</feature>
<protein>
    <recommendedName>
        <fullName evidence="17">Oligopeptide transporter</fullName>
    </recommendedName>
</protein>
<keyword evidence="7" id="KW-0571">Peptide transport</keyword>
<dbReference type="GO" id="GO:0035673">
    <property type="term" value="F:oligopeptide transmembrane transporter activity"/>
    <property type="evidence" value="ECO:0007669"/>
    <property type="project" value="InterPro"/>
</dbReference>
<dbReference type="InterPro" id="IPR004294">
    <property type="entry name" value="Carotenoid_Oase"/>
</dbReference>
<evidence type="ECO:0000256" key="6">
    <source>
        <dbReference type="ARBA" id="ARBA00022723"/>
    </source>
</evidence>
<comment type="similarity">
    <text evidence="2">Belongs to the carotenoid oxygenase family.</text>
</comment>
<sequence length="1690" mass="187569">MRPAVCSRSHSSLPVARVPGGRDAANQMFDSRLHASIRRYTIHRAAGEQGSFDSASLRENDRRSFAISKHVPTSGSHVGSGLCSPIRASTRDGAWNTGCAMDTGRVRTRSRTSYKEIIQDPSSPDRVWQRDARTDCTPTAQLLRFSHRLELGLRLASPTSSSWRLFLTCIGPPEPPIMLEESSGPVMGGATNPHPYKTGNFTPIREERILERCEWTGDIPEELGGGMCVRNGGEPALAELQNGSGDGPAYHWFDGDGMLSGVFFEKASCSTSDPKQRVQPTFINRYVLTDVFLASKELGVRDPILPSIATLLGGVTSLHLVLFAIFRAVFLAFCSFFTKSPLRHLSVANTSLLWHDGRALATCESGPMTWVTLPELDTVGYYSLEGENGETGLREGMLGWMKEWTTAHPKYDPHTGELMLFHMTFLPPYLSYSVVPSTHTPTPSEKKVTPRLLAAPVPISAPRMMHDMAASRTHSILLDTPLSLDPRNLALGKPVIGYEPASPTRFGVFPRHAPNLVRWYLAPACIIFHTAFAYDEYTANSPESLAAVNLVCCRLNSPRLVYSAGNLMLPKSQELPAGAKEACELYYYRFPTSNSASQTLEPSHQFPLASIPFEFPTVPQDRVVGPAKYVYGCSIKHGNFDAALGGAAKIDCLVKINATALIQRGIKRAEAGKQDAETPVDQRTIAEVLSSQTPRGGSKSSSSATEIADSDDVAIRLFELPPLHYAQEPSFVPRSDPRAEDDGFLLTYVFDERQIDPVSGRPFKDARSELWVVDAWDMRTVIARVKLPQRVPYGLHGHCLRLADQAPQLYNVAQPTFSSSPRRARFTHGGAPFLHEHWLPMVPCAGFMALRVCSASCVRSHRLNFKSTSPTAKRTTLRFSVVCCSPAHLAMSPPSPSVEALPTLAADHARSASDTPSLEKEPPDYDIEKDPGYSNDASDSKNLSKVAEVTELTPAEAFEVNVDGDESPFPEVNASVSTSDDPTSQINNFRMWFFVTLTTIIFAGCNMFFSLRYPSLSIGYTVAQILVHPLGRAWASAFPDCKIGYGRFSFRLNPGPWNMKEHGLIALCVNLTGSSAYAAGSLVAMTTSQYWDRKQDFGPAFGVLYILTTQMLGFGLAGLARRIIVYPAAMIWPSALPSTALFRALHEPEEHVSSNGWRISRYRFFCAVTLGSFVWFWFPDYIWQSLSTFAFACYIAPNNQKVNTVFGMNSGLGLIPISFDWTQITYAGQPLTTPFYITANCWAAVAIFFLGVAPILYYNNVWYSGYLPILSSSTFDNTGAKYNVTRVMTDNLFDLEKYRSYSPMYISMAYSLSYCLNFAACTSIFVHTFLYNRKQIWARLRNPKAGGEDIHQRLMRAYKEVPDWWYATLALVVLGLGIFTIRYWDTQLPVWGFIVVTWGMGVLLIVPEGILQGTTNQRVFLNIITELIAGYAWPGKPVANIMVKMCTSSESHGYNSVKHGLDFAQDLKLVSYLKIPPRTAFAAQIYASVLSCVVQVGVLTWMQGNIKDLCSPTKANRFTCQGTKVVHNSSVIWGAIGPQRMFAAGETYSALLHFFWIGPVVTVLFYAAYRRWPRSWLRYVDVPIFFNSAGNIPPASCAQYSLWFITGFVFNYAIRRRAFLWWKKYNYLLSAALDTGTALATIIIFFALSYHGLKLVWWGNEVNSTTMDGKSTPWLTVAKGHHFGRSVGDF</sequence>
<feature type="transmembrane region" description="Helical" evidence="14">
    <location>
        <begin position="1064"/>
        <end position="1085"/>
    </location>
</feature>